<dbReference type="KEGG" id="psac:PSM36_1371"/>
<evidence type="ECO:0000313" key="3">
    <source>
        <dbReference type="EMBL" id="SCD20193.1"/>
    </source>
</evidence>
<evidence type="ECO:0000259" key="1">
    <source>
        <dbReference type="Pfam" id="PF09722"/>
    </source>
</evidence>
<sequence length="161" mass="18717">MNSEKNKKTCTDEVSDILEQYDKKIKLPNTPDQYFFIDKIKVIETINKGIPYSFFNRIQDYSPFTESEWATLLSISTKSLQRYKSTENYRFKPLQSEKIIAMTEVTKAGMDLFGNIDKFKEWLNTPSYALGNLKPMELLSSSYGKELVMDELIRLNQGILV</sequence>
<proteinExistence type="predicted"/>
<dbReference type="Proteomes" id="UP000187464">
    <property type="component" value="Chromosome I"/>
</dbReference>
<feature type="domain" description="Antitoxin Xre/MbcA/ParS-like toxin-binding" evidence="1">
    <location>
        <begin position="109"/>
        <end position="158"/>
    </location>
</feature>
<dbReference type="InterPro" id="IPR046847">
    <property type="entry name" value="Xre-like_HTH"/>
</dbReference>
<dbReference type="InterPro" id="IPR024467">
    <property type="entry name" value="Xre/MbcA/ParS-like_toxin-bd"/>
</dbReference>
<feature type="domain" description="Antitoxin Xre-like helix-turn-helix" evidence="2">
    <location>
        <begin position="43"/>
        <end position="100"/>
    </location>
</feature>
<dbReference type="InterPro" id="IPR011979">
    <property type="entry name" value="Antitox_Xre"/>
</dbReference>
<dbReference type="STRING" id="1642647.PSM36_1371"/>
<organism evidence="3 4">
    <name type="scientific">Proteiniphilum saccharofermentans</name>
    <dbReference type="NCBI Taxonomy" id="1642647"/>
    <lineage>
        <taxon>Bacteria</taxon>
        <taxon>Pseudomonadati</taxon>
        <taxon>Bacteroidota</taxon>
        <taxon>Bacteroidia</taxon>
        <taxon>Bacteroidales</taxon>
        <taxon>Dysgonomonadaceae</taxon>
        <taxon>Proteiniphilum</taxon>
    </lineage>
</organism>
<evidence type="ECO:0000259" key="2">
    <source>
        <dbReference type="Pfam" id="PF20432"/>
    </source>
</evidence>
<gene>
    <name evidence="3" type="ORF">PSM36_1371</name>
</gene>
<dbReference type="Pfam" id="PF20432">
    <property type="entry name" value="Xre-like-HTH"/>
    <property type="match status" value="1"/>
</dbReference>
<name>A0A1R3SV50_9BACT</name>
<dbReference type="AlphaFoldDB" id="A0A1R3SV50"/>
<dbReference type="NCBIfam" id="TIGR02293">
    <property type="entry name" value="TAS_TIGR02293"/>
    <property type="match status" value="1"/>
</dbReference>
<protein>
    <submittedName>
        <fullName evidence="3">Uncharacterized protein</fullName>
    </submittedName>
</protein>
<dbReference type="Pfam" id="PF09722">
    <property type="entry name" value="Xre_MbcA_ParS_C"/>
    <property type="match status" value="1"/>
</dbReference>
<dbReference type="GO" id="GO:0003677">
    <property type="term" value="F:DNA binding"/>
    <property type="evidence" value="ECO:0007669"/>
    <property type="project" value="InterPro"/>
</dbReference>
<reference evidence="3 4" key="1">
    <citation type="submission" date="2016-08" db="EMBL/GenBank/DDBJ databases">
        <authorList>
            <person name="Seilhamer J.J."/>
        </authorList>
    </citation>
    <scope>NUCLEOTIDE SEQUENCE [LARGE SCALE GENOMIC DNA]</scope>
    <source>
        <strain evidence="3">M3/6</strain>
    </source>
</reference>
<keyword evidence="4" id="KW-1185">Reference proteome</keyword>
<dbReference type="EMBL" id="LT605205">
    <property type="protein sequence ID" value="SCD20193.1"/>
    <property type="molecule type" value="Genomic_DNA"/>
</dbReference>
<accession>A0A1R3SV50</accession>
<evidence type="ECO:0000313" key="4">
    <source>
        <dbReference type="Proteomes" id="UP000187464"/>
    </source>
</evidence>